<dbReference type="AlphaFoldDB" id="A0A9E9C630"/>
<keyword evidence="4" id="KW-0238">DNA-binding</keyword>
<evidence type="ECO:0000256" key="1">
    <source>
        <dbReference type="ARBA" id="ARBA00004123"/>
    </source>
</evidence>
<dbReference type="CDD" id="cd00018">
    <property type="entry name" value="AP2"/>
    <property type="match status" value="1"/>
</dbReference>
<evidence type="ECO:0000256" key="4">
    <source>
        <dbReference type="ARBA" id="ARBA00023125"/>
    </source>
</evidence>
<comment type="subcellular location">
    <subcellularLocation>
        <location evidence="1">Nucleus</location>
    </subcellularLocation>
</comment>
<dbReference type="PANTHER" id="PTHR31985">
    <property type="entry name" value="ETHYLENE-RESPONSIVE TRANSCRIPTION FACTOR ERF042-RELATED"/>
    <property type="match status" value="1"/>
</dbReference>
<evidence type="ECO:0000259" key="10">
    <source>
        <dbReference type="PROSITE" id="PS51032"/>
    </source>
</evidence>
<dbReference type="SUPFAM" id="SSF54171">
    <property type="entry name" value="DNA-binding domain"/>
    <property type="match status" value="1"/>
</dbReference>
<dbReference type="InterPro" id="IPR036955">
    <property type="entry name" value="AP2/ERF_dom_sf"/>
</dbReference>
<dbReference type="SMART" id="SM00380">
    <property type="entry name" value="AP2"/>
    <property type="match status" value="1"/>
</dbReference>
<dbReference type="GO" id="GO:0006952">
    <property type="term" value="P:defense response"/>
    <property type="evidence" value="ECO:0007669"/>
    <property type="project" value="UniProtKB-KW"/>
</dbReference>
<accession>A0A9E9C630</accession>
<dbReference type="InterPro" id="IPR016177">
    <property type="entry name" value="DNA-bd_dom_sf"/>
</dbReference>
<keyword evidence="7" id="KW-0539">Nucleus</keyword>
<evidence type="ECO:0000256" key="3">
    <source>
        <dbReference type="ARBA" id="ARBA00023015"/>
    </source>
</evidence>
<dbReference type="FunFam" id="3.30.730.10:FF:000001">
    <property type="entry name" value="Ethylene-responsive transcription factor 2"/>
    <property type="match status" value="1"/>
</dbReference>
<evidence type="ECO:0000313" key="11">
    <source>
        <dbReference type="EMBL" id="WAK85970.1"/>
    </source>
</evidence>
<keyword evidence="5" id="KW-0010">Activator</keyword>
<feature type="domain" description="AP2/ERF" evidence="10">
    <location>
        <begin position="16"/>
        <end position="73"/>
    </location>
</feature>
<protein>
    <submittedName>
        <fullName evidence="11">Transcription factor ERF9</fullName>
    </submittedName>
</protein>
<evidence type="ECO:0000256" key="8">
    <source>
        <dbReference type="ARBA" id="ARBA00024343"/>
    </source>
</evidence>
<dbReference type="GO" id="GO:0005634">
    <property type="term" value="C:nucleus"/>
    <property type="evidence" value="ECO:0007669"/>
    <property type="project" value="UniProtKB-SubCell"/>
</dbReference>
<keyword evidence="2" id="KW-0611">Plant defense</keyword>
<dbReference type="InterPro" id="IPR001471">
    <property type="entry name" value="AP2/ERF_dom"/>
</dbReference>
<feature type="compositionally biased region" description="Basic and acidic residues" evidence="9">
    <location>
        <begin position="1"/>
        <end position="17"/>
    </location>
</feature>
<evidence type="ECO:0000256" key="9">
    <source>
        <dbReference type="SAM" id="MobiDB-lite"/>
    </source>
</evidence>
<feature type="region of interest" description="Disordered" evidence="9">
    <location>
        <begin position="1"/>
        <end position="22"/>
    </location>
</feature>
<evidence type="ECO:0000256" key="7">
    <source>
        <dbReference type="ARBA" id="ARBA00023242"/>
    </source>
</evidence>
<organism evidence="11">
    <name type="scientific">Nothapodytes nimmoniana</name>
    <name type="common">Nothapodytes foetida</name>
    <dbReference type="NCBI Taxonomy" id="159386"/>
    <lineage>
        <taxon>Eukaryota</taxon>
        <taxon>Viridiplantae</taxon>
        <taxon>Streptophyta</taxon>
        <taxon>Embryophyta</taxon>
        <taxon>Tracheophyta</taxon>
        <taxon>Spermatophyta</taxon>
        <taxon>Magnoliopsida</taxon>
        <taxon>eudicotyledons</taxon>
        <taxon>Gunneridae</taxon>
        <taxon>Pentapetalae</taxon>
        <taxon>asterids</taxon>
        <taxon>lamiids</taxon>
        <taxon>Icacinales</taxon>
        <taxon>Icacinaceae</taxon>
        <taxon>Nothapodytes</taxon>
    </lineage>
</organism>
<feature type="compositionally biased region" description="Low complexity" evidence="9">
    <location>
        <begin position="110"/>
        <end position="134"/>
    </location>
</feature>
<reference evidence="11" key="1">
    <citation type="submission" date="2022-08" db="EMBL/GenBank/DDBJ databases">
        <title>Phylogenomics of transcriptionally active AP2/ERF and bHLH transcription factors and their promoter regions regulating camptothecin biosynthesis in Nothapodytes nimmoniana.</title>
        <authorList>
            <person name="Godbole R.C."/>
            <person name="Pable A.A."/>
            <person name="Singh S."/>
            <person name="Barvkar V.T."/>
        </authorList>
    </citation>
    <scope>NUCLEOTIDE SEQUENCE</scope>
</reference>
<dbReference type="InterPro" id="IPR051032">
    <property type="entry name" value="AP2/ERF_TF_ERF_subfamily"/>
</dbReference>
<evidence type="ECO:0000256" key="5">
    <source>
        <dbReference type="ARBA" id="ARBA00023159"/>
    </source>
</evidence>
<evidence type="ECO:0000256" key="2">
    <source>
        <dbReference type="ARBA" id="ARBA00022821"/>
    </source>
</evidence>
<sequence>MEKPVSDNPADRRDSKYKGVRKRKWGKWVSEIRLPNSRERIWLGSYDKPEKAARAFDAALFCLRGRTAKFNFPDNPPDIVVGRSLTPAQIQIAAARFANSDPLINDPVRSGNFSSSSTSSELRVESPSSSQSLSNGLTHLDSEMTSEIDTSVFDICSMLGSQNNSMSDNGIFPGFDDFFLQPLPNVDYEEENCDVFCSQDASLWNF</sequence>
<dbReference type="GO" id="GO:0003677">
    <property type="term" value="F:DNA binding"/>
    <property type="evidence" value="ECO:0007669"/>
    <property type="project" value="UniProtKB-KW"/>
</dbReference>
<evidence type="ECO:0000256" key="6">
    <source>
        <dbReference type="ARBA" id="ARBA00023163"/>
    </source>
</evidence>
<comment type="similarity">
    <text evidence="8">Belongs to the AP2/ERF transcription factor family. ERF subfamily.</text>
</comment>
<name>A0A9E9C630_NOTNI</name>
<dbReference type="PRINTS" id="PR00367">
    <property type="entry name" value="ETHRSPELEMNT"/>
</dbReference>
<dbReference type="PANTHER" id="PTHR31985:SF215">
    <property type="entry name" value="OS02G0781300 PROTEIN"/>
    <property type="match status" value="1"/>
</dbReference>
<feature type="region of interest" description="Disordered" evidence="9">
    <location>
        <begin position="108"/>
        <end position="137"/>
    </location>
</feature>
<proteinExistence type="evidence at transcript level"/>
<dbReference type="PROSITE" id="PS51032">
    <property type="entry name" value="AP2_ERF"/>
    <property type="match status" value="1"/>
</dbReference>
<keyword evidence="6" id="KW-0804">Transcription</keyword>
<dbReference type="Gene3D" id="3.30.730.10">
    <property type="entry name" value="AP2/ERF domain"/>
    <property type="match status" value="1"/>
</dbReference>
<keyword evidence="3" id="KW-0805">Transcription regulation</keyword>
<dbReference type="GO" id="GO:0003700">
    <property type="term" value="F:DNA-binding transcription factor activity"/>
    <property type="evidence" value="ECO:0007669"/>
    <property type="project" value="InterPro"/>
</dbReference>
<dbReference type="EMBL" id="OP311442">
    <property type="protein sequence ID" value="WAK85970.1"/>
    <property type="molecule type" value="mRNA"/>
</dbReference>
<dbReference type="Pfam" id="PF00847">
    <property type="entry name" value="AP2"/>
    <property type="match status" value="1"/>
</dbReference>